<accession>A0A8J8SUX6</accession>
<gene>
    <name evidence="1" type="ORF">FGO68_gene2422</name>
</gene>
<comment type="caution">
    <text evidence="1">The sequence shown here is derived from an EMBL/GenBank/DDBJ whole genome shotgun (WGS) entry which is preliminary data.</text>
</comment>
<reference evidence="1" key="1">
    <citation type="submission" date="2019-06" db="EMBL/GenBank/DDBJ databases">
        <authorList>
            <person name="Zheng W."/>
        </authorList>
    </citation>
    <scope>NUCLEOTIDE SEQUENCE</scope>
    <source>
        <strain evidence="1">QDHG01</strain>
    </source>
</reference>
<dbReference type="Proteomes" id="UP000785679">
    <property type="component" value="Unassembled WGS sequence"/>
</dbReference>
<protein>
    <submittedName>
        <fullName evidence="1">Uncharacterized protein</fullName>
    </submittedName>
</protein>
<dbReference type="AlphaFoldDB" id="A0A8J8SUX6"/>
<dbReference type="EMBL" id="RRYP01027397">
    <property type="protein sequence ID" value="TNV71792.1"/>
    <property type="molecule type" value="Genomic_DNA"/>
</dbReference>
<evidence type="ECO:0000313" key="1">
    <source>
        <dbReference type="EMBL" id="TNV71792.1"/>
    </source>
</evidence>
<sequence length="130" mass="14885">MDQCIIYRKTQIGKKFGPKLSKSSNACMVNQQSITDCSVPFIFKLGKLKSKYHIFEILSYSFNFSTLGGFMNNMCFGARELLTQNEKWIKSKCYGPLKQRRSLSNQRAYKGCQAYNSVIQSLTRNGQLIV</sequence>
<keyword evidence="2" id="KW-1185">Reference proteome</keyword>
<organism evidence="1 2">
    <name type="scientific">Halteria grandinella</name>
    <dbReference type="NCBI Taxonomy" id="5974"/>
    <lineage>
        <taxon>Eukaryota</taxon>
        <taxon>Sar</taxon>
        <taxon>Alveolata</taxon>
        <taxon>Ciliophora</taxon>
        <taxon>Intramacronucleata</taxon>
        <taxon>Spirotrichea</taxon>
        <taxon>Stichotrichia</taxon>
        <taxon>Sporadotrichida</taxon>
        <taxon>Halteriidae</taxon>
        <taxon>Halteria</taxon>
    </lineage>
</organism>
<proteinExistence type="predicted"/>
<name>A0A8J8SUX6_HALGN</name>
<evidence type="ECO:0000313" key="2">
    <source>
        <dbReference type="Proteomes" id="UP000785679"/>
    </source>
</evidence>